<comment type="similarity">
    <text evidence="1">Belongs to the DNase II family.</text>
</comment>
<dbReference type="EMBL" id="JACEFF010000291">
    <property type="protein sequence ID" value="KAH9640184.1"/>
    <property type="molecule type" value="Genomic_DNA"/>
</dbReference>
<reference evidence="3" key="1">
    <citation type="journal article" date="2021" name="G3 (Bethesda)">
        <title>Genome and transcriptome analysis of the beet armyworm Spodoptera exigua reveals targets for pest control. .</title>
        <authorList>
            <person name="Simon S."/>
            <person name="Breeschoten T."/>
            <person name="Jansen H.J."/>
            <person name="Dirks R.P."/>
            <person name="Schranz M.E."/>
            <person name="Ros V.I.D."/>
        </authorList>
    </citation>
    <scope>NUCLEOTIDE SEQUENCE</scope>
    <source>
        <strain evidence="3">TB_SE_WUR_2020</strain>
    </source>
</reference>
<keyword evidence="2" id="KW-0378">Hydrolase</keyword>
<protein>
    <submittedName>
        <fullName evidence="3">Uncharacterized protein</fullName>
    </submittedName>
</protein>
<dbReference type="PANTHER" id="PTHR10858:SF23">
    <property type="entry name" value="DEOXYRIBONUCLEASE II"/>
    <property type="match status" value="1"/>
</dbReference>
<organism evidence="3 4">
    <name type="scientific">Spodoptera exigua</name>
    <name type="common">Beet armyworm</name>
    <name type="synonym">Noctua fulgens</name>
    <dbReference type="NCBI Taxonomy" id="7107"/>
    <lineage>
        <taxon>Eukaryota</taxon>
        <taxon>Metazoa</taxon>
        <taxon>Ecdysozoa</taxon>
        <taxon>Arthropoda</taxon>
        <taxon>Hexapoda</taxon>
        <taxon>Insecta</taxon>
        <taxon>Pterygota</taxon>
        <taxon>Neoptera</taxon>
        <taxon>Endopterygota</taxon>
        <taxon>Lepidoptera</taxon>
        <taxon>Glossata</taxon>
        <taxon>Ditrysia</taxon>
        <taxon>Noctuoidea</taxon>
        <taxon>Noctuidae</taxon>
        <taxon>Amphipyrinae</taxon>
        <taxon>Spodoptera</taxon>
    </lineage>
</organism>
<sequence length="179" mass="20154">MHSKFMKTRVESGHTKGVILGDKFTSLWLVHSVPRFPPLPDFMNGLNVSGYDYPSTGMKYGQSFLCVSVQTSTLNQIATQLKYNEPLLVHTHIPAEFETELPNLVEVVRNKTIDASPWYHIESFETLVGRKFLSFAKSAMFNDDLYSGLVAEVLQSDLLVESWTNGPGTLDSECSRNFQ</sequence>
<evidence type="ECO:0000256" key="2">
    <source>
        <dbReference type="ARBA" id="ARBA00022801"/>
    </source>
</evidence>
<dbReference type="Pfam" id="PF03265">
    <property type="entry name" value="DNase_II"/>
    <property type="match status" value="1"/>
</dbReference>
<comment type="caution">
    <text evidence="3">The sequence shown here is derived from an EMBL/GenBank/DDBJ whole genome shotgun (WGS) entry which is preliminary data.</text>
</comment>
<name>A0A922MNW0_SPOEX</name>
<evidence type="ECO:0000313" key="3">
    <source>
        <dbReference type="EMBL" id="KAH9640184.1"/>
    </source>
</evidence>
<dbReference type="InterPro" id="IPR004947">
    <property type="entry name" value="DNase_II"/>
</dbReference>
<proteinExistence type="inferred from homology"/>
<dbReference type="GO" id="GO:0006309">
    <property type="term" value="P:apoptotic DNA fragmentation"/>
    <property type="evidence" value="ECO:0007669"/>
    <property type="project" value="TreeGrafter"/>
</dbReference>
<dbReference type="Proteomes" id="UP000814243">
    <property type="component" value="Unassembled WGS sequence"/>
</dbReference>
<evidence type="ECO:0000256" key="1">
    <source>
        <dbReference type="ARBA" id="ARBA00007527"/>
    </source>
</evidence>
<dbReference type="AlphaFoldDB" id="A0A922MNW0"/>
<dbReference type="GO" id="GO:0004531">
    <property type="term" value="F:deoxyribonuclease II activity"/>
    <property type="evidence" value="ECO:0007669"/>
    <property type="project" value="InterPro"/>
</dbReference>
<dbReference type="PANTHER" id="PTHR10858">
    <property type="entry name" value="DEOXYRIBONUCLEASE II"/>
    <property type="match status" value="1"/>
</dbReference>
<accession>A0A922MNW0</accession>
<evidence type="ECO:0000313" key="4">
    <source>
        <dbReference type="Proteomes" id="UP000814243"/>
    </source>
</evidence>
<gene>
    <name evidence="3" type="ORF">HF086_000734</name>
</gene>